<dbReference type="HOGENOM" id="CLU_955714_0_0_5"/>
<feature type="transmembrane region" description="Helical" evidence="5">
    <location>
        <begin position="122"/>
        <end position="147"/>
    </location>
</feature>
<proteinExistence type="predicted"/>
<keyword evidence="3 5" id="KW-1133">Transmembrane helix</keyword>
<dbReference type="InterPro" id="IPR011527">
    <property type="entry name" value="ABC1_TM_dom"/>
</dbReference>
<keyword evidence="4 5" id="KW-0472">Membrane</keyword>
<gene>
    <name evidence="7" type="ORF">W911_05905</name>
</gene>
<dbReference type="GO" id="GO:0140359">
    <property type="term" value="F:ABC-type transporter activity"/>
    <property type="evidence" value="ECO:0007669"/>
    <property type="project" value="InterPro"/>
</dbReference>
<feature type="transmembrane region" description="Helical" evidence="5">
    <location>
        <begin position="65"/>
        <end position="85"/>
    </location>
</feature>
<feature type="transmembrane region" description="Helical" evidence="5">
    <location>
        <begin position="153"/>
        <end position="173"/>
    </location>
</feature>
<feature type="transmembrane region" description="Helical" evidence="5">
    <location>
        <begin position="28"/>
        <end position="53"/>
    </location>
</feature>
<evidence type="ECO:0000313" key="8">
    <source>
        <dbReference type="Proteomes" id="UP000018542"/>
    </source>
</evidence>
<dbReference type="GO" id="GO:0005524">
    <property type="term" value="F:ATP binding"/>
    <property type="evidence" value="ECO:0007669"/>
    <property type="project" value="InterPro"/>
</dbReference>
<evidence type="ECO:0000256" key="4">
    <source>
        <dbReference type="ARBA" id="ARBA00023136"/>
    </source>
</evidence>
<dbReference type="KEGG" id="hni:W911_05905"/>
<name>V5SIU7_9HYPH</name>
<evidence type="ECO:0000313" key="7">
    <source>
        <dbReference type="EMBL" id="AHB50005.1"/>
    </source>
</evidence>
<evidence type="ECO:0000256" key="5">
    <source>
        <dbReference type="SAM" id="Phobius"/>
    </source>
</evidence>
<feature type="transmembrane region" description="Helical" evidence="5">
    <location>
        <begin position="185"/>
        <end position="211"/>
    </location>
</feature>
<feature type="transmembrane region" description="Helical" evidence="5">
    <location>
        <begin position="217"/>
        <end position="239"/>
    </location>
</feature>
<evidence type="ECO:0000256" key="2">
    <source>
        <dbReference type="ARBA" id="ARBA00022692"/>
    </source>
</evidence>
<evidence type="ECO:0000259" key="6">
    <source>
        <dbReference type="PROSITE" id="PS50929"/>
    </source>
</evidence>
<dbReference type="AlphaFoldDB" id="V5SIU7"/>
<dbReference type="STRING" id="1029756.W911_05905"/>
<dbReference type="InterPro" id="IPR036640">
    <property type="entry name" value="ABC1_TM_sf"/>
</dbReference>
<reference evidence="7 8" key="1">
    <citation type="journal article" date="2014" name="Genome Announc.">
        <title>Complete Genome Sequence of Hyphomicrobium nitrativorans Strain NL23, a Denitrifying Bacterium Isolated from Biofilm of a Methanol-Fed Denitrification System Treating Seawater at the Montreal Biodome.</title>
        <authorList>
            <person name="Martineau C."/>
            <person name="Villeneuve C."/>
            <person name="Mauffrey F."/>
            <person name="Villemur R."/>
        </authorList>
    </citation>
    <scope>NUCLEOTIDE SEQUENCE [LARGE SCALE GENOMIC DNA]</scope>
    <source>
        <strain evidence="7">NL23</strain>
    </source>
</reference>
<dbReference type="Proteomes" id="UP000018542">
    <property type="component" value="Chromosome"/>
</dbReference>
<evidence type="ECO:0000256" key="1">
    <source>
        <dbReference type="ARBA" id="ARBA00004651"/>
    </source>
</evidence>
<keyword evidence="2 5" id="KW-0812">Transmembrane</keyword>
<organism evidence="7 8">
    <name type="scientific">Hyphomicrobium nitrativorans NL23</name>
    <dbReference type="NCBI Taxonomy" id="1029756"/>
    <lineage>
        <taxon>Bacteria</taxon>
        <taxon>Pseudomonadati</taxon>
        <taxon>Pseudomonadota</taxon>
        <taxon>Alphaproteobacteria</taxon>
        <taxon>Hyphomicrobiales</taxon>
        <taxon>Hyphomicrobiaceae</taxon>
        <taxon>Hyphomicrobium</taxon>
    </lineage>
</organism>
<protein>
    <recommendedName>
        <fullName evidence="6">ABC transmembrane type-1 domain-containing protein</fullName>
    </recommendedName>
</protein>
<dbReference type="GO" id="GO:0005886">
    <property type="term" value="C:plasma membrane"/>
    <property type="evidence" value="ECO:0007669"/>
    <property type="project" value="UniProtKB-SubCell"/>
</dbReference>
<dbReference type="Gene3D" id="1.20.1560.10">
    <property type="entry name" value="ABC transporter type 1, transmembrane domain"/>
    <property type="match status" value="1"/>
</dbReference>
<comment type="subcellular location">
    <subcellularLocation>
        <location evidence="1">Cell membrane</location>
        <topology evidence="1">Multi-pass membrane protein</topology>
    </subcellularLocation>
</comment>
<sequence length="291" mass="31141">MERAVGARKAQGWPVVQVLRRWMSGPQFFSALLLSAALNAMQLSSSLYLFHIYERVLPTGDRSDLVLSTGLLAGLFGIFALLDFLRARLLGRAGASFVRDLDRRSFEVAKLRPRDVDRARRFLARGGPAALFDALWLPVSFAGLSFIHPLLALYAFLGAALIAGIAVGSDVACRSKMCESADCKLAVAALAKAIRLMLQFGGIGFGALLVIEHAVSAGGLIAASVMMGRAFAVLDGALLHWRNFVAMARTLGVMIARSEKPAAPAAPDVAFGRLDLELFDAREGGAQSVRP</sequence>
<keyword evidence="8" id="KW-1185">Reference proteome</keyword>
<dbReference type="PROSITE" id="PS50929">
    <property type="entry name" value="ABC_TM1F"/>
    <property type="match status" value="1"/>
</dbReference>
<dbReference type="EMBL" id="CP006912">
    <property type="protein sequence ID" value="AHB50005.1"/>
    <property type="molecule type" value="Genomic_DNA"/>
</dbReference>
<dbReference type="SUPFAM" id="SSF90123">
    <property type="entry name" value="ABC transporter transmembrane region"/>
    <property type="match status" value="1"/>
</dbReference>
<evidence type="ECO:0000256" key="3">
    <source>
        <dbReference type="ARBA" id="ARBA00022989"/>
    </source>
</evidence>
<accession>V5SIU7</accession>
<feature type="domain" description="ABC transmembrane type-1" evidence="6">
    <location>
        <begin position="31"/>
        <end position="167"/>
    </location>
</feature>